<dbReference type="EMBL" id="QLTK01000004">
    <property type="protein sequence ID" value="RAS35879.1"/>
    <property type="molecule type" value="Genomic_DNA"/>
</dbReference>
<keyword evidence="2" id="KW-0472">Membrane</keyword>
<accession>A0A329CMC8</accession>
<feature type="compositionally biased region" description="Basic and acidic residues" evidence="1">
    <location>
        <begin position="1"/>
        <end position="17"/>
    </location>
</feature>
<evidence type="ECO:0000313" key="4">
    <source>
        <dbReference type="Proteomes" id="UP000248918"/>
    </source>
</evidence>
<feature type="region of interest" description="Disordered" evidence="1">
    <location>
        <begin position="1"/>
        <end position="24"/>
    </location>
</feature>
<name>A0A329CMC8_9BURK</name>
<organism evidence="3 4">
    <name type="scientific">Paraburkholderia bryophila</name>
    <dbReference type="NCBI Taxonomy" id="420952"/>
    <lineage>
        <taxon>Bacteria</taxon>
        <taxon>Pseudomonadati</taxon>
        <taxon>Pseudomonadota</taxon>
        <taxon>Betaproteobacteria</taxon>
        <taxon>Burkholderiales</taxon>
        <taxon>Burkholderiaceae</taxon>
        <taxon>Paraburkholderia</taxon>
    </lineage>
</organism>
<dbReference type="AlphaFoldDB" id="A0A329CMC8"/>
<gene>
    <name evidence="3" type="ORF">BX591_104209</name>
</gene>
<comment type="caution">
    <text evidence="3">The sequence shown here is derived from an EMBL/GenBank/DDBJ whole genome shotgun (WGS) entry which is preliminary data.</text>
</comment>
<evidence type="ECO:0000256" key="1">
    <source>
        <dbReference type="SAM" id="MobiDB-lite"/>
    </source>
</evidence>
<dbReference type="Pfam" id="PF10097">
    <property type="entry name" value="DUF2335"/>
    <property type="match status" value="1"/>
</dbReference>
<keyword evidence="2" id="KW-1133">Transmembrane helix</keyword>
<feature type="transmembrane region" description="Helical" evidence="2">
    <location>
        <begin position="147"/>
        <end position="163"/>
    </location>
</feature>
<dbReference type="Proteomes" id="UP000248918">
    <property type="component" value="Unassembled WGS sequence"/>
</dbReference>
<dbReference type="OrthoDB" id="9133735at2"/>
<keyword evidence="2" id="KW-0812">Transmembrane</keyword>
<reference evidence="3 4" key="1">
    <citation type="submission" date="2018-06" db="EMBL/GenBank/DDBJ databases">
        <title>Genomic Encyclopedia of Type Strains, Phase III (KMG-III): the genomes of soil and plant-associated and newly described type strains.</title>
        <authorList>
            <person name="Whitman W."/>
        </authorList>
    </citation>
    <scope>NUCLEOTIDE SEQUENCE [LARGE SCALE GENOMIC DNA]</scope>
    <source>
        <strain evidence="3 4">LMG 23644</strain>
    </source>
</reference>
<protein>
    <submittedName>
        <fullName evidence="3">Putative membrane protein</fullName>
    </submittedName>
</protein>
<dbReference type="InterPro" id="IPR019284">
    <property type="entry name" value="RP532"/>
</dbReference>
<sequence length="211" mass="23085">MSSDPPIEKQSSHETADAKGSAVSYAADPSKLDGKFHVVDEQQIEAVVERIVMRTEAFSGPTPHPEHLERYEKTYPGASKLIFEQYVANLEHSRSMDRSFVDLQNKKLDAEVKRDHRSQRSAFWLVGGGLLVVLACAYLKATTIGCVVAGTLLVTVLRSFLLGKHHAEKDAEGGAGSSDKEKPGDKDSPDREKSGDKQQEEDAADSESKSN</sequence>
<proteinExistence type="predicted"/>
<evidence type="ECO:0000256" key="2">
    <source>
        <dbReference type="SAM" id="Phobius"/>
    </source>
</evidence>
<dbReference type="RefSeq" id="WP_111930630.1">
    <property type="nucleotide sequence ID" value="NZ_CADFFP010000005.1"/>
</dbReference>
<feature type="transmembrane region" description="Helical" evidence="2">
    <location>
        <begin position="122"/>
        <end position="141"/>
    </location>
</feature>
<evidence type="ECO:0000313" key="3">
    <source>
        <dbReference type="EMBL" id="RAS35879.1"/>
    </source>
</evidence>
<feature type="region of interest" description="Disordered" evidence="1">
    <location>
        <begin position="167"/>
        <end position="211"/>
    </location>
</feature>